<proteinExistence type="predicted"/>
<dbReference type="Proteomes" id="UP000027015">
    <property type="component" value="Unassembled WGS sequence"/>
</dbReference>
<dbReference type="HOGENOM" id="CLU_1727753_0_0_5"/>
<feature type="domain" description="Helicase C-terminal" evidence="1">
    <location>
        <begin position="47"/>
        <end position="124"/>
    </location>
</feature>
<dbReference type="STRING" id="1134510.O9A_00155"/>
<reference evidence="2 3" key="1">
    <citation type="submission" date="2012-04" db="EMBL/GenBank/DDBJ databases">
        <title>The Genome Sequence of Bartonella koehlerae C-29.</title>
        <authorList>
            <consortium name="The Broad Institute Genome Sequencing Platform"/>
            <consortium name="The Broad Institute Genome Sequencing Center for Infectious Disease"/>
            <person name="Feldgarden M."/>
            <person name="Kirby J."/>
            <person name="Kosoy M."/>
            <person name="Birtles R."/>
            <person name="Probert W.S."/>
            <person name="Chiaraviglio L."/>
            <person name="Walker B."/>
            <person name="Young S.K."/>
            <person name="Zeng Q."/>
            <person name="Gargeya S."/>
            <person name="Fitzgerald M."/>
            <person name="Haas B."/>
            <person name="Abouelleil A."/>
            <person name="Alvarado L."/>
            <person name="Arachchi H.M."/>
            <person name="Berlin A.M."/>
            <person name="Chapman S.B."/>
            <person name="Goldberg J."/>
            <person name="Griggs A."/>
            <person name="Gujja S."/>
            <person name="Hansen M."/>
            <person name="Howarth C."/>
            <person name="Imamovic A."/>
            <person name="Larimer J."/>
            <person name="McCowen C."/>
            <person name="Montmayeur A."/>
            <person name="Murphy C."/>
            <person name="Neiman D."/>
            <person name="Pearson M."/>
            <person name="Priest M."/>
            <person name="Roberts A."/>
            <person name="Saif S."/>
            <person name="Shea T."/>
            <person name="Sisk P."/>
            <person name="Sykes S."/>
            <person name="Wortman J."/>
            <person name="Nusbaum C."/>
            <person name="Birren B."/>
        </authorList>
    </citation>
    <scope>NUCLEOTIDE SEQUENCE [LARGE SCALE GENOMIC DNA]</scope>
    <source>
        <strain evidence="2 3">C-29</strain>
    </source>
</reference>
<keyword evidence="3" id="KW-1185">Reference proteome</keyword>
<dbReference type="InterPro" id="IPR027417">
    <property type="entry name" value="P-loop_NTPase"/>
</dbReference>
<dbReference type="Gene3D" id="3.40.50.300">
    <property type="entry name" value="P-loop containing nucleotide triphosphate hydrolases"/>
    <property type="match status" value="1"/>
</dbReference>
<evidence type="ECO:0000259" key="1">
    <source>
        <dbReference type="Pfam" id="PF00271"/>
    </source>
</evidence>
<dbReference type="AlphaFoldDB" id="A0A067W7G7"/>
<sequence>MLEVDRYFMHCALAFCKNIHSSELVRDKFSAVVKEYLGYINREDTENELFLKCEIEHVDGTFNAKDCSTLLDWLKIDTGDDICRILTNARCLFEGIDVPAFDAIVFLNPRKSQTDVVQSVGRVMSRFERKKWGTILPISAPSGTPVEQAFE</sequence>
<organism evidence="2 3">
    <name type="scientific">Bartonella koehlerae C-29</name>
    <dbReference type="NCBI Taxonomy" id="1134510"/>
    <lineage>
        <taxon>Bacteria</taxon>
        <taxon>Pseudomonadati</taxon>
        <taxon>Pseudomonadota</taxon>
        <taxon>Alphaproteobacteria</taxon>
        <taxon>Hyphomicrobiales</taxon>
        <taxon>Bartonellaceae</taxon>
        <taxon>Bartonella</taxon>
    </lineage>
</organism>
<evidence type="ECO:0000313" key="3">
    <source>
        <dbReference type="Proteomes" id="UP000027015"/>
    </source>
</evidence>
<dbReference type="eggNOG" id="COG4889">
    <property type="taxonomic scope" value="Bacteria"/>
</dbReference>
<name>A0A067W7G7_9HYPH</name>
<gene>
    <name evidence="2" type="ORF">O9A_00155</name>
</gene>
<dbReference type="Pfam" id="PF00271">
    <property type="entry name" value="Helicase_C"/>
    <property type="match status" value="1"/>
</dbReference>
<dbReference type="EMBL" id="AHPL01000003">
    <property type="protein sequence ID" value="KEC55930.1"/>
    <property type="molecule type" value="Genomic_DNA"/>
</dbReference>
<dbReference type="PATRIC" id="fig|1134510.3.peg.208"/>
<protein>
    <recommendedName>
        <fullName evidence="1">Helicase C-terminal domain-containing protein</fullName>
    </recommendedName>
</protein>
<evidence type="ECO:0000313" key="2">
    <source>
        <dbReference type="EMBL" id="KEC55930.1"/>
    </source>
</evidence>
<dbReference type="SUPFAM" id="SSF52540">
    <property type="entry name" value="P-loop containing nucleoside triphosphate hydrolases"/>
    <property type="match status" value="1"/>
</dbReference>
<dbReference type="InterPro" id="IPR001650">
    <property type="entry name" value="Helicase_C-like"/>
</dbReference>
<accession>A0A067W7G7</accession>
<comment type="caution">
    <text evidence="2">The sequence shown here is derived from an EMBL/GenBank/DDBJ whole genome shotgun (WGS) entry which is preliminary data.</text>
</comment>